<dbReference type="Pfam" id="PF00082">
    <property type="entry name" value="Peptidase_S8"/>
    <property type="match status" value="1"/>
</dbReference>
<dbReference type="PROSITE" id="PS00138">
    <property type="entry name" value="SUBTILASE_SER"/>
    <property type="match status" value="1"/>
</dbReference>
<dbReference type="PANTHER" id="PTHR43399">
    <property type="entry name" value="SUBTILISIN-RELATED"/>
    <property type="match status" value="1"/>
</dbReference>
<dbReference type="InterPro" id="IPR036852">
    <property type="entry name" value="Peptidase_S8/S53_dom_sf"/>
</dbReference>
<evidence type="ECO:0000256" key="4">
    <source>
        <dbReference type="ARBA" id="ARBA00022825"/>
    </source>
</evidence>
<dbReference type="PROSITE" id="PS51892">
    <property type="entry name" value="SUBTILASE"/>
    <property type="match status" value="1"/>
</dbReference>
<evidence type="ECO:0000259" key="7">
    <source>
        <dbReference type="Pfam" id="PF00082"/>
    </source>
</evidence>
<name>N6WZF5_9GAMM</name>
<proteinExistence type="inferred from homology"/>
<evidence type="ECO:0000256" key="3">
    <source>
        <dbReference type="ARBA" id="ARBA00022801"/>
    </source>
</evidence>
<dbReference type="InterPro" id="IPR034202">
    <property type="entry name" value="Subtilisin_Carlsberg-like"/>
</dbReference>
<dbReference type="PATRIC" id="fig|626887.3.peg.482"/>
<feature type="active site" description="Charge relay system" evidence="5">
    <location>
        <position position="72"/>
    </location>
</feature>
<dbReference type="eggNOG" id="COG1404">
    <property type="taxonomic scope" value="Bacteria"/>
</dbReference>
<keyword evidence="4 5" id="KW-0720">Serine protease</keyword>
<dbReference type="SUPFAM" id="SSF52743">
    <property type="entry name" value="Subtilisin-like"/>
    <property type="match status" value="1"/>
</dbReference>
<dbReference type="HOGENOM" id="CLU_011263_15_0_6"/>
<dbReference type="Proteomes" id="UP000013165">
    <property type="component" value="Unassembled WGS sequence"/>
</dbReference>
<keyword evidence="3 5" id="KW-0378">Hydrolase</keyword>
<dbReference type="RefSeq" id="WP_004583057.1">
    <property type="nucleotide sequence ID" value="NZ_AP028878.1"/>
</dbReference>
<dbReference type="PROSITE" id="PS00137">
    <property type="entry name" value="SUBTILASE_HIS"/>
    <property type="match status" value="1"/>
</dbReference>
<dbReference type="InterPro" id="IPR015500">
    <property type="entry name" value="Peptidase_S8_subtilisin-rel"/>
</dbReference>
<dbReference type="GO" id="GO:0004252">
    <property type="term" value="F:serine-type endopeptidase activity"/>
    <property type="evidence" value="ECO:0007669"/>
    <property type="project" value="UniProtKB-UniRule"/>
</dbReference>
<organism evidence="8 9">
    <name type="scientific">Marinobacter nanhaiticus D15-8W</name>
    <dbReference type="NCBI Taxonomy" id="626887"/>
    <lineage>
        <taxon>Bacteria</taxon>
        <taxon>Pseudomonadati</taxon>
        <taxon>Pseudomonadota</taxon>
        <taxon>Gammaproteobacteria</taxon>
        <taxon>Pseudomonadales</taxon>
        <taxon>Marinobacteraceae</taxon>
        <taxon>Marinobacter</taxon>
    </lineage>
</organism>
<protein>
    <submittedName>
        <fullName evidence="8">Subtilisin Carlsberg</fullName>
    </submittedName>
</protein>
<keyword evidence="2 5" id="KW-0645">Protease</keyword>
<sequence>MSKKAGTAKPDKQTIGNRDDLAREPIFRLPPYTVHNIFVGLSEIQDWGLKLLNIPSLWRITEGEGVKVAILDTGVSLNHPDLTGSIPADSFKDFTDSPHGIADQQGHGTHCAGIVAARKNSRGVVGVAPKAELLIGKVLGDDGSGIGENIAAGVNWAVEQGADIISMSLGAQVDIPIIHDAIKTGVEKGAFFICAAGNDSLNFVDYPGAYKETIAVGSINRRCQLSSFSSVGEEVTVVAPGEDVLSTYPPNAYVKLSGTSMATPFVAGVVALMLSKHRKFGGETPLDTQADVEKHLSMMAIDLGAPGFDPQFGWGLINPGSLVTKLKAGGEIPC</sequence>
<dbReference type="InterPro" id="IPR023828">
    <property type="entry name" value="Peptidase_S8_Ser-AS"/>
</dbReference>
<dbReference type="InterPro" id="IPR051048">
    <property type="entry name" value="Peptidase_S8/S53_subtilisin"/>
</dbReference>
<evidence type="ECO:0000256" key="5">
    <source>
        <dbReference type="PROSITE-ProRule" id="PRU01240"/>
    </source>
</evidence>
<feature type="active site" description="Charge relay system" evidence="5">
    <location>
        <position position="107"/>
    </location>
</feature>
<comment type="caution">
    <text evidence="8">The sequence shown here is derived from an EMBL/GenBank/DDBJ whole genome shotgun (WGS) entry which is preliminary data.</text>
</comment>
<evidence type="ECO:0000313" key="9">
    <source>
        <dbReference type="Proteomes" id="UP000013165"/>
    </source>
</evidence>
<evidence type="ECO:0000313" key="8">
    <source>
        <dbReference type="EMBL" id="ENO16547.1"/>
    </source>
</evidence>
<keyword evidence="9" id="KW-1185">Reference proteome</keyword>
<accession>N6WZF5</accession>
<dbReference type="STRING" id="626887.J057_02515"/>
<dbReference type="PRINTS" id="PR00723">
    <property type="entry name" value="SUBTILISIN"/>
</dbReference>
<dbReference type="InterPro" id="IPR000209">
    <property type="entry name" value="Peptidase_S8/S53_dom"/>
</dbReference>
<dbReference type="EMBL" id="APLQ01000010">
    <property type="protein sequence ID" value="ENO16547.1"/>
    <property type="molecule type" value="Genomic_DNA"/>
</dbReference>
<dbReference type="GO" id="GO:0006508">
    <property type="term" value="P:proteolysis"/>
    <property type="evidence" value="ECO:0007669"/>
    <property type="project" value="UniProtKB-KW"/>
</dbReference>
<feature type="active site" description="Charge relay system" evidence="5">
    <location>
        <position position="260"/>
    </location>
</feature>
<evidence type="ECO:0000256" key="2">
    <source>
        <dbReference type="ARBA" id="ARBA00022670"/>
    </source>
</evidence>
<comment type="similarity">
    <text evidence="1 5 6">Belongs to the peptidase S8 family.</text>
</comment>
<evidence type="ECO:0000256" key="1">
    <source>
        <dbReference type="ARBA" id="ARBA00011073"/>
    </source>
</evidence>
<dbReference type="InterPro" id="IPR022398">
    <property type="entry name" value="Peptidase_S8_His-AS"/>
</dbReference>
<dbReference type="OrthoDB" id="9790784at2"/>
<dbReference type="PROSITE" id="PS00136">
    <property type="entry name" value="SUBTILASE_ASP"/>
    <property type="match status" value="1"/>
</dbReference>
<dbReference type="AlphaFoldDB" id="N6WZF5"/>
<dbReference type="InterPro" id="IPR023827">
    <property type="entry name" value="Peptidase_S8_Asp-AS"/>
</dbReference>
<dbReference type="Gene3D" id="3.40.50.200">
    <property type="entry name" value="Peptidase S8/S53 domain"/>
    <property type="match status" value="1"/>
</dbReference>
<feature type="domain" description="Peptidase S8/S53" evidence="7">
    <location>
        <begin position="63"/>
        <end position="315"/>
    </location>
</feature>
<evidence type="ECO:0000256" key="6">
    <source>
        <dbReference type="RuleBase" id="RU003355"/>
    </source>
</evidence>
<gene>
    <name evidence="8" type="ORF">J057_02515</name>
</gene>
<reference evidence="8 9" key="1">
    <citation type="journal article" date="2013" name="Genome Announc.">
        <title>Genome Sequence of the Polycyclic Aromatic Hydrocarbon-Degrading Bacterium Strain Marinobacter nanhaiticus D15-8WT.</title>
        <authorList>
            <person name="Cui Z."/>
            <person name="Gao W."/>
            <person name="Li Q."/>
            <person name="Xu G."/>
            <person name="Zheng L."/>
        </authorList>
    </citation>
    <scope>NUCLEOTIDE SEQUENCE [LARGE SCALE GENOMIC DNA]</scope>
    <source>
        <strain evidence="8 9">D15-8W</strain>
    </source>
</reference>
<dbReference type="CDD" id="cd07477">
    <property type="entry name" value="Peptidases_S8_Subtilisin_subset"/>
    <property type="match status" value="1"/>
</dbReference>
<dbReference type="PANTHER" id="PTHR43399:SF4">
    <property type="entry name" value="CELL WALL-ASSOCIATED PROTEASE"/>
    <property type="match status" value="1"/>
</dbReference>